<keyword evidence="1" id="KW-0677">Repeat</keyword>
<feature type="compositionally biased region" description="Basic and acidic residues" evidence="2">
    <location>
        <begin position="1208"/>
        <end position="1219"/>
    </location>
</feature>
<keyword evidence="5" id="KW-1185">Reference proteome</keyword>
<name>A0A1J1GYP7_PLAGA</name>
<proteinExistence type="predicted"/>
<feature type="region of interest" description="Disordered" evidence="2">
    <location>
        <begin position="1000"/>
        <end position="1219"/>
    </location>
</feature>
<dbReference type="EMBL" id="CVMV01000096">
    <property type="protein sequence ID" value="CRG97361.1"/>
    <property type="molecule type" value="Genomic_DNA"/>
</dbReference>
<dbReference type="RefSeq" id="XP_028530163.1">
    <property type="nucleotide sequence ID" value="XM_028673740.1"/>
</dbReference>
<gene>
    <name evidence="4" type="ORF">PGAL8A_00494000</name>
</gene>
<organism evidence="4 5">
    <name type="scientific">Plasmodium gallinaceum</name>
    <dbReference type="NCBI Taxonomy" id="5849"/>
    <lineage>
        <taxon>Eukaryota</taxon>
        <taxon>Sar</taxon>
        <taxon>Alveolata</taxon>
        <taxon>Apicomplexa</taxon>
        <taxon>Aconoidasida</taxon>
        <taxon>Haemosporida</taxon>
        <taxon>Plasmodiidae</taxon>
        <taxon>Plasmodium</taxon>
        <taxon>Plasmodium (Haemamoeba)</taxon>
    </lineage>
</organism>
<feature type="compositionally biased region" description="Basic and acidic residues" evidence="2">
    <location>
        <begin position="1129"/>
        <end position="1200"/>
    </location>
</feature>
<reference evidence="4" key="1">
    <citation type="submission" date="2015-04" db="EMBL/GenBank/DDBJ databases">
        <authorList>
            <consortium name="Pathogen Informatics"/>
        </authorList>
    </citation>
    <scope>NUCLEOTIDE SEQUENCE [LARGE SCALE GENOMIC DNA]</scope>
    <source>
        <strain evidence="4">8A</strain>
    </source>
</reference>
<dbReference type="InterPro" id="IPR016024">
    <property type="entry name" value="ARM-type_fold"/>
</dbReference>
<keyword evidence="3" id="KW-1133">Transmembrane helix</keyword>
<evidence type="ECO:0000313" key="5">
    <source>
        <dbReference type="Proteomes" id="UP000220797"/>
    </source>
</evidence>
<dbReference type="OMA" id="NFFFYKK"/>
<dbReference type="InterPro" id="IPR051023">
    <property type="entry name" value="PP2A_Regulatory_Subunit_A"/>
</dbReference>
<evidence type="ECO:0000256" key="2">
    <source>
        <dbReference type="SAM" id="MobiDB-lite"/>
    </source>
</evidence>
<feature type="compositionally biased region" description="Basic and acidic residues" evidence="2">
    <location>
        <begin position="1000"/>
        <end position="1033"/>
    </location>
</feature>
<evidence type="ECO:0000256" key="3">
    <source>
        <dbReference type="SAM" id="Phobius"/>
    </source>
</evidence>
<protein>
    <submittedName>
        <fullName evidence="4">Uncharacterized protein</fullName>
    </submittedName>
</protein>
<dbReference type="InterPro" id="IPR011989">
    <property type="entry name" value="ARM-like"/>
</dbReference>
<dbReference type="VEuPathDB" id="PlasmoDB:PGAL8A_00494000"/>
<keyword evidence="3" id="KW-0812">Transmembrane</keyword>
<evidence type="ECO:0000313" key="4">
    <source>
        <dbReference type="EMBL" id="CRG97361.1"/>
    </source>
</evidence>
<dbReference type="SUPFAM" id="SSF48371">
    <property type="entry name" value="ARM repeat"/>
    <property type="match status" value="2"/>
</dbReference>
<feature type="region of interest" description="Disordered" evidence="2">
    <location>
        <begin position="506"/>
        <end position="554"/>
    </location>
</feature>
<dbReference type="GeneID" id="39733473"/>
<feature type="compositionally biased region" description="Basic and acidic residues" evidence="2">
    <location>
        <begin position="523"/>
        <end position="554"/>
    </location>
</feature>
<feature type="compositionally biased region" description="Basic and acidic residues" evidence="2">
    <location>
        <begin position="1042"/>
        <end position="1123"/>
    </location>
</feature>
<dbReference type="Gene3D" id="1.25.10.10">
    <property type="entry name" value="Leucine-rich Repeat Variant"/>
    <property type="match status" value="2"/>
</dbReference>
<dbReference type="GO" id="GO:0019888">
    <property type="term" value="F:protein phosphatase regulator activity"/>
    <property type="evidence" value="ECO:0007669"/>
    <property type="project" value="TreeGrafter"/>
</dbReference>
<feature type="transmembrane region" description="Helical" evidence="3">
    <location>
        <begin position="830"/>
        <end position="846"/>
    </location>
</feature>
<dbReference type="GO" id="GO:0005737">
    <property type="term" value="C:cytoplasm"/>
    <property type="evidence" value="ECO:0007669"/>
    <property type="project" value="TreeGrafter"/>
</dbReference>
<comment type="caution">
    <text evidence="4">The sequence shown here is derived from an EMBL/GenBank/DDBJ whole genome shotgun (WGS) entry which is preliminary data.</text>
</comment>
<feature type="compositionally biased region" description="Low complexity" evidence="2">
    <location>
        <begin position="509"/>
        <end position="519"/>
    </location>
</feature>
<dbReference type="PANTHER" id="PTHR10648">
    <property type="entry name" value="SERINE/THREONINE-PROTEIN PHOSPHATASE PP2A 65 KDA REGULATORY SUBUNIT"/>
    <property type="match status" value="1"/>
</dbReference>
<accession>A0A1J1GYP7</accession>
<evidence type="ECO:0000256" key="1">
    <source>
        <dbReference type="ARBA" id="ARBA00022737"/>
    </source>
</evidence>
<feature type="transmembrane region" description="Helical" evidence="3">
    <location>
        <begin position="806"/>
        <end position="823"/>
    </location>
</feature>
<keyword evidence="3" id="KW-0472">Membrane</keyword>
<dbReference type="OrthoDB" id="371480at2759"/>
<sequence>MVNQKNGIFSKLTGMTFTLFKLKLENINQEIDENASSLEKAILYGNSNLKCRKIIFVKDLMKFLMDINYDNFKRYIYPLILKLSNDNLEIKNEICNKIGDLCAYLLQNNNDNDGCTDIIKLLFPIMEKFIKNNENKNILGNVMKSLLILSTHINSKSRKKVIFPFILSLISNDKYKHIGFILLVKICYIFDKDIIFSFLIPYMESFLRNKDLSSKIYISSHLFNICKMLNEEDLSGIFIIFKKLCSDENDIIKIINIYNCAHISSLYSKTVFFYFFVPIYNNFLKNCNLYIFYYSLINLFSFICNFEDIDLIHPFYIRKLIFFFNSVFSSHLFTLNYLSETAKKQSNYFFLNSSESQINHLEFKINENQENKIESINNFDEIEVSNCEFNHLDSNEKREINSLYYFINYDISQKSDDTSLKLDKIKELNNNYIKEELSSNLKNMNDNEDNNSLIPDKMKVEDISVKNKTEEKIIDANFSDEENVKANISINKKISVESYILDYGKKNNETNFDENTNNKNKMKSQENNKKSSKEYKKKNEIKNIKEDEKMKNSDEYSTNILSNNSEFKLKEYNKTYEIKSDADIRESNDEKKNDEYLEDDVENFFLCNLIKGKSDIYKNRDTKTSIYYEKFYSNSHDNFSINEKNSDEVSSSSFFFNNSLINDLIINNNHFCLSIKNFFEIYDNNNYTFKKIDEQVDNIEEGNSKLYFSFLNEKELKIIDNAFNHNIDTDINLIKGCFYNELELIKKNTVYTKMLLKKENKNKSKNSDNIDNDDNDIYNIGDIDIDLLKKKYIFDSSSNIIESHNINSVYITTLYIPILILVFKKYFFRFFSHVFFFICTYPYYFIRKTIASLFFDILQNFLNSDFLIISDEQLNYEHENIDKFLKKRKIPNRKKFLSTLTNSLKVENKSYRKMNNKGSIQKETTGKILRFNNNCAKYDNVDNIKNTKSINKNANPLNIDKTDMYDIKEYNETENNKKQIKKDKYENIEYIEGKNIKEEKKNDSDNNYKEEKEDEKKHEEKKQIKKKNVNETKEENEEKEEKEEMKEKEEKEEMKEKEEKEENKEKEEMKEKEEKEENKEKEEMKEKKGKGKKEEKEEMKEKEENKEKEEIKEKEGNGKKEEKEENNEKEEMKEKEGNGKKDNEKYDVEKEKSKEKMGKIQQKNDEKNEDKEEKNNEEGKKGKIESIEEKNIEKEKKNENKDEDEEKEDNKDNGDNENIDRKIKIKDKIKDNKYTKLNNYKNKIKKIQNQINTNLYESDFFINEENENFFFYKKFLNIYENIYIKFIDKFRRYYNEDSQLFFFHFFIYYFLKDNNVLVKKAILKNYDKILLFFPNKIQKILISYLFNVLEFKTVNYSLRKKISKIIFKIVLKTDDTTIIRKYLFPIFVKLCKDDVALIRTYTSNYFYLFLKKGCPNIYNFFKGNGKILPLEEYQSDVIISNEDNFKLKSNYFIDGDEISLIKKIIITFAKSKHFYDRQIFIKMCEGIINECPINLFLLYFLNPFLNLSEDKIQVVRITWEKCVSSQIKKKGVFSKVTNVLEKLYKLYEKYEKMEKSKIDDLVDFNDSHNFSVRVFDIHHLDS</sequence>
<dbReference type="PANTHER" id="PTHR10648:SF1">
    <property type="entry name" value="SERINE_THREONINE-PROTEIN PHOSPHATASE 4 REGULATORY SUBUNIT 1"/>
    <property type="match status" value="1"/>
</dbReference>
<dbReference type="Proteomes" id="UP000220797">
    <property type="component" value="Unassembled WGS sequence"/>
</dbReference>